<keyword evidence="1" id="KW-0732">Signal</keyword>
<name>A0A5C5G5N5_9BASI</name>
<keyword evidence="3" id="KW-1185">Reference proteome</keyword>
<dbReference type="EMBL" id="SOZI01000003">
    <property type="protein sequence ID" value="TNY24390.1"/>
    <property type="molecule type" value="Genomic_DNA"/>
</dbReference>
<comment type="caution">
    <text evidence="2">The sequence shown here is derived from an EMBL/GenBank/DDBJ whole genome shotgun (WGS) entry which is preliminary data.</text>
</comment>
<evidence type="ECO:0000313" key="2">
    <source>
        <dbReference type="EMBL" id="TNY24390.1"/>
    </source>
</evidence>
<dbReference type="Pfam" id="PF11927">
    <property type="entry name" value="HODM_asu-like"/>
    <property type="match status" value="1"/>
</dbReference>
<evidence type="ECO:0000313" key="3">
    <source>
        <dbReference type="Proteomes" id="UP000311382"/>
    </source>
</evidence>
<reference evidence="2 3" key="1">
    <citation type="submission" date="2019-03" db="EMBL/GenBank/DDBJ databases">
        <title>Rhodosporidium diobovatum UCD-FST 08-225 genome sequencing, assembly, and annotation.</title>
        <authorList>
            <person name="Fakankun I.U."/>
            <person name="Fristensky B."/>
            <person name="Levin D.B."/>
        </authorList>
    </citation>
    <scope>NUCLEOTIDE SEQUENCE [LARGE SCALE GENOMIC DNA]</scope>
    <source>
        <strain evidence="2 3">UCD-FST 08-225</strain>
    </source>
</reference>
<sequence>MLTDLVAATGLLLLFALYQRFCAKKTAARSQAPMKLAATQPLPYRPFRWGPTYPQHMGIRNIAESSKWLQLDNEYADTIRLRATRMSDPSLVSSRTQPGYHAHALESLVEMASFLSLRFPKLFTVERTSYVRSDPSSHGDSTAGKEAGAIRVIHNHVTGEVWDLEVVERAEGPEWDPMRVAGHLVQDDLAVVVEDENGEYRFQAGSVCTAGFWRLQDKIGLALDEIHFGGAVPNYADKYQRSMNRFFSNLREDKLFERNNYFFQVDEQLAWSEKTNGTEAVFDHFNKGPRLDLVDKVDGVVHPAAATRAEDVWFRTERQTLRRLPKTRAILFTVRTYLVPVTKLADEPGVPGRMASAIRSWPQGDRSVTWYKGGELFNPVLLPFLDQKHKEQLAAGVLHLNDKGTTGERYPF</sequence>
<feature type="chain" id="PRO_5022699986" evidence="1">
    <location>
        <begin position="24"/>
        <end position="412"/>
    </location>
</feature>
<dbReference type="OrthoDB" id="497541at2759"/>
<protein>
    <submittedName>
        <fullName evidence="2">Uncharacterized protein</fullName>
    </submittedName>
</protein>
<dbReference type="Proteomes" id="UP000311382">
    <property type="component" value="Unassembled WGS sequence"/>
</dbReference>
<organism evidence="2 3">
    <name type="scientific">Rhodotorula diobovata</name>
    <dbReference type="NCBI Taxonomy" id="5288"/>
    <lineage>
        <taxon>Eukaryota</taxon>
        <taxon>Fungi</taxon>
        <taxon>Dikarya</taxon>
        <taxon>Basidiomycota</taxon>
        <taxon>Pucciniomycotina</taxon>
        <taxon>Microbotryomycetes</taxon>
        <taxon>Sporidiobolales</taxon>
        <taxon>Sporidiobolaceae</taxon>
        <taxon>Rhodotorula</taxon>
    </lineage>
</organism>
<proteinExistence type="predicted"/>
<accession>A0A5C5G5N5</accession>
<dbReference type="InterPro" id="IPR021848">
    <property type="entry name" value="HODM_asu-like"/>
</dbReference>
<gene>
    <name evidence="2" type="ORF">DMC30DRAFT_413325</name>
</gene>
<dbReference type="STRING" id="5288.A0A5C5G5N5"/>
<feature type="signal peptide" evidence="1">
    <location>
        <begin position="1"/>
        <end position="23"/>
    </location>
</feature>
<dbReference type="AlphaFoldDB" id="A0A5C5G5N5"/>
<evidence type="ECO:0000256" key="1">
    <source>
        <dbReference type="SAM" id="SignalP"/>
    </source>
</evidence>